<feature type="region of interest" description="Disordered" evidence="1">
    <location>
        <begin position="178"/>
        <end position="197"/>
    </location>
</feature>
<dbReference type="RefSeq" id="WP_316414450.1">
    <property type="nucleotide sequence ID" value="NZ_AP027080.1"/>
</dbReference>
<reference evidence="3" key="1">
    <citation type="journal article" date="2023" name="Int. J. Syst. Evol. Microbiol.">
        <title>Mesoterricola silvestris gen. nov., sp. nov., Mesoterricola sediminis sp. nov., Geothrix oryzae sp. nov., Geothrix edaphica sp. nov., Geothrix rubra sp. nov., and Geothrix limicola sp. nov., six novel members of Acidobacteriota isolated from soils.</title>
        <authorList>
            <person name="Itoh H."/>
            <person name="Sugisawa Y."/>
            <person name="Mise K."/>
            <person name="Xu Z."/>
            <person name="Kuniyasu M."/>
            <person name="Ushijima N."/>
            <person name="Kawano K."/>
            <person name="Kobayashi E."/>
            <person name="Shiratori Y."/>
            <person name="Masuda Y."/>
            <person name="Senoo K."/>
        </authorList>
    </citation>
    <scope>NUCLEOTIDE SEQUENCE [LARGE SCALE GENOMIC DNA]</scope>
    <source>
        <strain evidence="3">W79</strain>
    </source>
</reference>
<evidence type="ECO:0000313" key="3">
    <source>
        <dbReference type="Proteomes" id="UP001238179"/>
    </source>
</evidence>
<name>A0AA48GFC1_9BACT</name>
<dbReference type="KEGG" id="msil:METEAL_07350"/>
<proteinExistence type="predicted"/>
<dbReference type="Proteomes" id="UP001238179">
    <property type="component" value="Chromosome"/>
</dbReference>
<sequence>MNRRIGGWDQEEWLNEAMKPGVSAGAWQRIPAVLQAALTWSFLKNGPSTAEDLARLHEGLCFGERGPIALAVREEPRWMAANLRRLLPGLSWIQVETAISIFLAPMNPRAVKNRRLKVGEGGDADTWGVARKGERALRGPEVEDYQRWLPSPLPGRREFLLWLHAAKRSCENFVEMARRETETKPSGPRTADFGGSGDQGRIFPVDLGTWWLQKHLFDHADGVRWGYCLWRIHGTVLSSLDTIKSSELQRGMHPNGGLMMVRPGGPGAFIGGAKHGLKDFGAMIRQALEGLGRFDEDPLIGNLIYGLEREAFTGTSRSKPCNHAGTWRRVRNPS</sequence>
<protein>
    <submittedName>
        <fullName evidence="2">Uncharacterized protein</fullName>
    </submittedName>
</protein>
<evidence type="ECO:0000313" key="2">
    <source>
        <dbReference type="EMBL" id="BDU71561.1"/>
    </source>
</evidence>
<keyword evidence="3" id="KW-1185">Reference proteome</keyword>
<accession>A0AA48GFC1</accession>
<evidence type="ECO:0000256" key="1">
    <source>
        <dbReference type="SAM" id="MobiDB-lite"/>
    </source>
</evidence>
<gene>
    <name evidence="2" type="ORF">METEAL_07350</name>
</gene>
<dbReference type="AlphaFoldDB" id="A0AA48GFC1"/>
<dbReference type="EMBL" id="AP027080">
    <property type="protein sequence ID" value="BDU71561.1"/>
    <property type="molecule type" value="Genomic_DNA"/>
</dbReference>
<organism evidence="2 3">
    <name type="scientific">Mesoterricola silvestris</name>
    <dbReference type="NCBI Taxonomy" id="2927979"/>
    <lineage>
        <taxon>Bacteria</taxon>
        <taxon>Pseudomonadati</taxon>
        <taxon>Acidobacteriota</taxon>
        <taxon>Holophagae</taxon>
        <taxon>Holophagales</taxon>
        <taxon>Holophagaceae</taxon>
        <taxon>Mesoterricola</taxon>
    </lineage>
</organism>